<dbReference type="InterPro" id="IPR032494">
    <property type="entry name" value="Phage_TTP_N"/>
</dbReference>
<dbReference type="OrthoDB" id="4206561at2"/>
<name>A0A1S1R7M9_9ACTN</name>
<evidence type="ECO:0000259" key="1">
    <source>
        <dbReference type="Pfam" id="PF16461"/>
    </source>
</evidence>
<sequence length="142" mass="15168">MAGMDAFGTELRRGNDAGSVFTAIANVTSVSGPGLSRETIDVTAHDSPEQWMEFLGGLKDGGEVSLDINYNPGEPTHAFLQDDFDDTAPRAYRLVFPDDDQTTWSINGILTGYEPEAPYDDKLAASLTIKVSGKPTLAPLGS</sequence>
<protein>
    <submittedName>
        <fullName evidence="2">Outer capsid protein Hoc</fullName>
    </submittedName>
</protein>
<proteinExistence type="predicted"/>
<evidence type="ECO:0000313" key="3">
    <source>
        <dbReference type="Proteomes" id="UP000179769"/>
    </source>
</evidence>
<gene>
    <name evidence="2" type="ORF">BBK14_11195</name>
</gene>
<evidence type="ECO:0000313" key="2">
    <source>
        <dbReference type="EMBL" id="OHV42180.1"/>
    </source>
</evidence>
<dbReference type="RefSeq" id="WP_071060201.1">
    <property type="nucleotide sequence ID" value="NZ_MAXA01000047.1"/>
</dbReference>
<dbReference type="EMBL" id="MAXA01000047">
    <property type="protein sequence ID" value="OHV42180.1"/>
    <property type="molecule type" value="Genomic_DNA"/>
</dbReference>
<dbReference type="Gene3D" id="4.10.410.40">
    <property type="match status" value="1"/>
</dbReference>
<comment type="caution">
    <text evidence="2">The sequence shown here is derived from an EMBL/GenBank/DDBJ whole genome shotgun (WGS) entry which is preliminary data.</text>
</comment>
<dbReference type="Proteomes" id="UP000179769">
    <property type="component" value="Unassembled WGS sequence"/>
</dbReference>
<reference evidence="3" key="1">
    <citation type="submission" date="2016-07" db="EMBL/GenBank/DDBJ databases">
        <title>Frankia sp. NRRL B-16219 Genome sequencing.</title>
        <authorList>
            <person name="Ghodhbane-Gtari F."/>
            <person name="Swanson E."/>
            <person name="Gueddou A."/>
            <person name="Louati M."/>
            <person name="Nouioui I."/>
            <person name="Hezbri K."/>
            <person name="Abebe-Akele F."/>
            <person name="Simpson S."/>
            <person name="Morris K."/>
            <person name="Thomas K."/>
            <person name="Gtari M."/>
            <person name="Tisa L.S."/>
        </authorList>
    </citation>
    <scope>NUCLEOTIDE SEQUENCE [LARGE SCALE GENOMIC DNA]</scope>
    <source>
        <strain evidence="3">NRRL B-16219</strain>
    </source>
</reference>
<keyword evidence="3" id="KW-1185">Reference proteome</keyword>
<organism evidence="2 3">
    <name type="scientific">Parafrankia soli</name>
    <dbReference type="NCBI Taxonomy" id="2599596"/>
    <lineage>
        <taxon>Bacteria</taxon>
        <taxon>Bacillati</taxon>
        <taxon>Actinomycetota</taxon>
        <taxon>Actinomycetes</taxon>
        <taxon>Frankiales</taxon>
        <taxon>Frankiaceae</taxon>
        <taxon>Parafrankia</taxon>
    </lineage>
</organism>
<feature type="domain" description="Lambda phage tail tube protein N-terminal" evidence="1">
    <location>
        <begin position="21"/>
        <end position="138"/>
    </location>
</feature>
<dbReference type="AlphaFoldDB" id="A0A1S1R7M9"/>
<accession>A0A1S1R7M9</accession>
<dbReference type="Pfam" id="PF16461">
    <property type="entry name" value="Phage_TTP_12"/>
    <property type="match status" value="1"/>
</dbReference>